<dbReference type="PANTHER" id="PTHR30629:SF2">
    <property type="entry name" value="PROPHAGE INTEGRASE INTS-RELATED"/>
    <property type="match status" value="1"/>
</dbReference>
<proteinExistence type="inferred from homology"/>
<dbReference type="SUPFAM" id="SSF56349">
    <property type="entry name" value="DNA breaking-rejoining enzymes"/>
    <property type="match status" value="1"/>
</dbReference>
<keyword evidence="3 5" id="KW-0238">DNA-binding</keyword>
<dbReference type="PROSITE" id="PS51900">
    <property type="entry name" value="CB"/>
    <property type="match status" value="1"/>
</dbReference>
<dbReference type="InterPro" id="IPR044068">
    <property type="entry name" value="CB"/>
</dbReference>
<dbReference type="Gene3D" id="1.10.150.130">
    <property type="match status" value="1"/>
</dbReference>
<reference evidence="9" key="1">
    <citation type="submission" date="2022-09" db="EMBL/GenBank/DDBJ databases">
        <title>Novosphingobium sp. Nov., a polycyclic aromatic hydrocarbon-degrading bacterium isolated form mangrove sediments in HongKong.</title>
        <authorList>
            <person name="Hu Z."/>
        </authorList>
    </citation>
    <scope>NUCLEOTIDE SEQUENCE</scope>
    <source>
        <strain evidence="9">HK4-1</strain>
    </source>
</reference>
<keyword evidence="10" id="KW-1185">Reference proteome</keyword>
<protein>
    <submittedName>
        <fullName evidence="9">Site-specific integrase</fullName>
    </submittedName>
</protein>
<evidence type="ECO:0000256" key="6">
    <source>
        <dbReference type="SAM" id="MobiDB-lite"/>
    </source>
</evidence>
<comment type="caution">
    <text evidence="9">The sequence shown here is derived from an EMBL/GenBank/DDBJ whole genome shotgun (WGS) entry which is preliminary data.</text>
</comment>
<feature type="domain" description="Core-binding (CB)" evidence="8">
    <location>
        <begin position="113"/>
        <end position="193"/>
    </location>
</feature>
<dbReference type="InterPro" id="IPR002104">
    <property type="entry name" value="Integrase_catalytic"/>
</dbReference>
<dbReference type="PANTHER" id="PTHR30629">
    <property type="entry name" value="PROPHAGE INTEGRASE"/>
    <property type="match status" value="1"/>
</dbReference>
<evidence type="ECO:0000313" key="9">
    <source>
        <dbReference type="EMBL" id="MCT2401737.1"/>
    </source>
</evidence>
<evidence type="ECO:0000256" key="1">
    <source>
        <dbReference type="ARBA" id="ARBA00008857"/>
    </source>
</evidence>
<evidence type="ECO:0000259" key="8">
    <source>
        <dbReference type="PROSITE" id="PS51900"/>
    </source>
</evidence>
<evidence type="ECO:0000256" key="5">
    <source>
        <dbReference type="PROSITE-ProRule" id="PRU01248"/>
    </source>
</evidence>
<dbReference type="InterPro" id="IPR004107">
    <property type="entry name" value="Integrase_SAM-like_N"/>
</dbReference>
<evidence type="ECO:0000256" key="4">
    <source>
        <dbReference type="ARBA" id="ARBA00023172"/>
    </source>
</evidence>
<evidence type="ECO:0000256" key="2">
    <source>
        <dbReference type="ARBA" id="ARBA00022908"/>
    </source>
</evidence>
<dbReference type="InterPro" id="IPR011010">
    <property type="entry name" value="DNA_brk_join_enz"/>
</dbReference>
<name>A0ABT2IA86_9SPHN</name>
<gene>
    <name evidence="9" type="ORF">NZK81_19470</name>
</gene>
<evidence type="ECO:0000313" key="10">
    <source>
        <dbReference type="Proteomes" id="UP001165583"/>
    </source>
</evidence>
<feature type="domain" description="Tyr recombinase" evidence="7">
    <location>
        <begin position="215"/>
        <end position="386"/>
    </location>
</feature>
<dbReference type="InterPro" id="IPR050808">
    <property type="entry name" value="Phage_Integrase"/>
</dbReference>
<dbReference type="EMBL" id="JANZXA010000019">
    <property type="protein sequence ID" value="MCT2401737.1"/>
    <property type="molecule type" value="Genomic_DNA"/>
</dbReference>
<dbReference type="Proteomes" id="UP001165583">
    <property type="component" value="Unassembled WGS sequence"/>
</dbReference>
<evidence type="ECO:0000256" key="3">
    <source>
        <dbReference type="ARBA" id="ARBA00023125"/>
    </source>
</evidence>
<accession>A0ABT2IA86</accession>
<dbReference type="InterPro" id="IPR013762">
    <property type="entry name" value="Integrase-like_cat_sf"/>
</dbReference>
<keyword evidence="4" id="KW-0233">DNA recombination</keyword>
<dbReference type="Pfam" id="PF14659">
    <property type="entry name" value="Phage_int_SAM_3"/>
    <property type="match status" value="1"/>
</dbReference>
<dbReference type="Pfam" id="PF00589">
    <property type="entry name" value="Phage_integrase"/>
    <property type="match status" value="1"/>
</dbReference>
<dbReference type="Gene3D" id="1.10.443.10">
    <property type="entry name" value="Intergrase catalytic core"/>
    <property type="match status" value="1"/>
</dbReference>
<organism evidence="9 10">
    <name type="scientific">Novosphingobium mangrovi</name>
    <name type="common">ex Huang et al. 2023</name>
    <dbReference type="NCBI Taxonomy" id="2976432"/>
    <lineage>
        <taxon>Bacteria</taxon>
        <taxon>Pseudomonadati</taxon>
        <taxon>Pseudomonadota</taxon>
        <taxon>Alphaproteobacteria</taxon>
        <taxon>Sphingomonadales</taxon>
        <taxon>Sphingomonadaceae</taxon>
        <taxon>Novosphingobium</taxon>
    </lineage>
</organism>
<dbReference type="InterPro" id="IPR010998">
    <property type="entry name" value="Integrase_recombinase_N"/>
</dbReference>
<evidence type="ECO:0000259" key="7">
    <source>
        <dbReference type="PROSITE" id="PS51898"/>
    </source>
</evidence>
<comment type="similarity">
    <text evidence="1">Belongs to the 'phage' integrase family.</text>
</comment>
<dbReference type="PROSITE" id="PS51898">
    <property type="entry name" value="TYR_RECOMBINASE"/>
    <property type="match status" value="1"/>
</dbReference>
<dbReference type="RefSeq" id="WP_260047762.1">
    <property type="nucleotide sequence ID" value="NZ_JANZXA010000019.1"/>
</dbReference>
<dbReference type="CDD" id="cd00796">
    <property type="entry name" value="INT_Rci_Hp1_C"/>
    <property type="match status" value="1"/>
</dbReference>
<feature type="region of interest" description="Disordered" evidence="6">
    <location>
        <begin position="394"/>
        <end position="416"/>
    </location>
</feature>
<keyword evidence="2" id="KW-0229">DNA integration</keyword>
<sequence length="431" mass="47348">MTRFFPGAQAPETWSASMRRTKKIDLVGVDIASLPLPSTGEKLIYDSEALGLALRLRASGSRTWIVFESGKGKTRRRTLGDVFSLPVQSARVFCTVPLSTPQKDNPDLYFETASVAEVMAGYLAFGENRRWKPSTGRVMEGAARLHILPSLGARQVRAITRSEVMKWHQELTRTTSAARMALSTLSGMMLYAEDHGLRKGGSNPCRGLRKKTRGERGGHLTPATMRRLWKAIEGHAELYPDPCDVIRLLLLTGARKSEILTLEWDRVEDGRAVLEDSKSGPRTVWLCAPAVAILDRRRSLCGGRFVFPGMNDDAPRSSVDFAWKKIRKAAGVATLRLHDLRHHFAAVGVSNGLDLKVVGALLGHHDIDSTLVYAHMQTSAIKRSANRVSGLIDDALSDPGARSPTRHRPSRARSQQCVRSLGVSITEVGNG</sequence>